<reference evidence="1" key="1">
    <citation type="submission" date="2021-03" db="EMBL/GenBank/DDBJ databases">
        <title>Streptomyces poriferae sp. nov., a novel marine sponge-derived Actinobacteria species with anti-MRSA activity.</title>
        <authorList>
            <person name="Sandoval-Powers M."/>
            <person name="Kralova S."/>
            <person name="Nguyen G.-S."/>
            <person name="Fawwal D."/>
            <person name="Degnes K."/>
            <person name="Klinkenberg G."/>
            <person name="Sletta H."/>
            <person name="Wentzel A."/>
            <person name="Liles M.R."/>
        </authorList>
    </citation>
    <scope>NUCLEOTIDE SEQUENCE</scope>
    <source>
        <strain evidence="1">DSM 41794</strain>
    </source>
</reference>
<name>A0A939JLC2_9ACTN</name>
<protein>
    <submittedName>
        <fullName evidence="1">Uncharacterized protein</fullName>
    </submittedName>
</protein>
<accession>A0A939JLC2</accession>
<keyword evidence="2" id="KW-1185">Reference proteome</keyword>
<sequence>MHVAAALDQLQSALGPARTRPPQDTAREVLAELAQPDRLRPLLRELADGAGDMEQCAQLSYRHVLGFDKLLLLPGKPHFMLRAHVWRAQDGEAPPEDIHNHRCAIASYVLLGGVRMELYEEAEEGIAAAGYQETLEGPEEDWRLEPTGEARLRRLYSARHATGSSYALAAHMLHRATGGADGTAVTLFLETEGVQDRTRVFRTATSTARPERTTKSLLSVKEYQAELDALSELLVP</sequence>
<dbReference type="Proteomes" id="UP000664167">
    <property type="component" value="Unassembled WGS sequence"/>
</dbReference>
<proteinExistence type="predicted"/>
<gene>
    <name evidence="1" type="ORF">J0695_31395</name>
</gene>
<dbReference type="SUPFAM" id="SSF51182">
    <property type="entry name" value="RmlC-like cupins"/>
    <property type="match status" value="1"/>
</dbReference>
<dbReference type="EMBL" id="JAFLRJ010000374">
    <property type="protein sequence ID" value="MBO0516245.1"/>
    <property type="molecule type" value="Genomic_DNA"/>
</dbReference>
<comment type="caution">
    <text evidence="1">The sequence shown here is derived from an EMBL/GenBank/DDBJ whole genome shotgun (WGS) entry which is preliminary data.</text>
</comment>
<organism evidence="1 2">
    <name type="scientific">Streptomyces beijiangensis</name>
    <dbReference type="NCBI Taxonomy" id="163361"/>
    <lineage>
        <taxon>Bacteria</taxon>
        <taxon>Bacillati</taxon>
        <taxon>Actinomycetota</taxon>
        <taxon>Actinomycetes</taxon>
        <taxon>Kitasatosporales</taxon>
        <taxon>Streptomycetaceae</taxon>
        <taxon>Streptomyces</taxon>
    </lineage>
</organism>
<evidence type="ECO:0000313" key="1">
    <source>
        <dbReference type="EMBL" id="MBO0516245.1"/>
    </source>
</evidence>
<evidence type="ECO:0000313" key="2">
    <source>
        <dbReference type="Proteomes" id="UP000664167"/>
    </source>
</evidence>
<dbReference type="InterPro" id="IPR011051">
    <property type="entry name" value="RmlC_Cupin_sf"/>
</dbReference>
<dbReference type="RefSeq" id="WP_206967810.1">
    <property type="nucleotide sequence ID" value="NZ_BAAAJJ010000004.1"/>
</dbReference>
<dbReference type="AlphaFoldDB" id="A0A939JLC2"/>